<evidence type="ECO:0000313" key="3">
    <source>
        <dbReference type="Proteomes" id="UP001371456"/>
    </source>
</evidence>
<organism evidence="2 3">
    <name type="scientific">Solanum bulbocastanum</name>
    <name type="common">Wild potato</name>
    <dbReference type="NCBI Taxonomy" id="147425"/>
    <lineage>
        <taxon>Eukaryota</taxon>
        <taxon>Viridiplantae</taxon>
        <taxon>Streptophyta</taxon>
        <taxon>Embryophyta</taxon>
        <taxon>Tracheophyta</taxon>
        <taxon>Spermatophyta</taxon>
        <taxon>Magnoliopsida</taxon>
        <taxon>eudicotyledons</taxon>
        <taxon>Gunneridae</taxon>
        <taxon>Pentapetalae</taxon>
        <taxon>asterids</taxon>
        <taxon>lamiids</taxon>
        <taxon>Solanales</taxon>
        <taxon>Solanaceae</taxon>
        <taxon>Solanoideae</taxon>
        <taxon>Solaneae</taxon>
        <taxon>Solanum</taxon>
    </lineage>
</organism>
<keyword evidence="3" id="KW-1185">Reference proteome</keyword>
<feature type="region of interest" description="Disordered" evidence="1">
    <location>
        <begin position="99"/>
        <end position="119"/>
    </location>
</feature>
<accession>A0AAN8TZK5</accession>
<protein>
    <submittedName>
        <fullName evidence="2">Uncharacterized protein</fullName>
    </submittedName>
</protein>
<gene>
    <name evidence="2" type="ORF">RDI58_009399</name>
</gene>
<dbReference type="Proteomes" id="UP001371456">
    <property type="component" value="Unassembled WGS sequence"/>
</dbReference>
<sequence>MNDSLRAKRFIRGLIDPLYKPLASHLTKGDIMYSQAVDVTRELETRWRDERAVKAQNKRTRIMGFFKGDMGTKRGFGSQNHPRAFQTGGASIIQSSNNAFTSKQSHRSPITSTGQTNRTTTVCPCCHKAHSG</sequence>
<dbReference type="AlphaFoldDB" id="A0AAN8TZK5"/>
<evidence type="ECO:0000313" key="2">
    <source>
        <dbReference type="EMBL" id="KAK6795944.1"/>
    </source>
</evidence>
<proteinExistence type="predicted"/>
<comment type="caution">
    <text evidence="2">The sequence shown here is derived from an EMBL/GenBank/DDBJ whole genome shotgun (WGS) entry which is preliminary data.</text>
</comment>
<evidence type="ECO:0000256" key="1">
    <source>
        <dbReference type="SAM" id="MobiDB-lite"/>
    </source>
</evidence>
<name>A0AAN8TZK5_SOLBU</name>
<dbReference type="EMBL" id="JBANQN010000003">
    <property type="protein sequence ID" value="KAK6795944.1"/>
    <property type="molecule type" value="Genomic_DNA"/>
</dbReference>
<reference evidence="2 3" key="1">
    <citation type="submission" date="2024-02" db="EMBL/GenBank/DDBJ databases">
        <title>de novo genome assembly of Solanum bulbocastanum strain 11H21.</title>
        <authorList>
            <person name="Hosaka A.J."/>
        </authorList>
    </citation>
    <scope>NUCLEOTIDE SEQUENCE [LARGE SCALE GENOMIC DNA]</scope>
    <source>
        <tissue evidence="2">Young leaves</tissue>
    </source>
</reference>